<dbReference type="AlphaFoldDB" id="A0A1H6R3T6"/>
<dbReference type="NCBIfam" id="NF001366">
    <property type="entry name" value="PRK00275.1"/>
    <property type="match status" value="1"/>
</dbReference>
<evidence type="ECO:0000313" key="11">
    <source>
        <dbReference type="EMBL" id="SEI50423.1"/>
    </source>
</evidence>
<dbReference type="EC" id="3.1.4.-" evidence="8"/>
<dbReference type="InterPro" id="IPR002912">
    <property type="entry name" value="ACT_dom"/>
</dbReference>
<accession>A0A1H6R3T6</accession>
<dbReference type="SUPFAM" id="SSF81891">
    <property type="entry name" value="Poly A polymerase C-terminal region-like"/>
    <property type="match status" value="1"/>
</dbReference>
<dbReference type="Gene3D" id="3.30.70.260">
    <property type="match status" value="1"/>
</dbReference>
<dbReference type="NCBIfam" id="TIGR01693">
    <property type="entry name" value="UTase_glnD"/>
    <property type="match status" value="1"/>
</dbReference>
<dbReference type="Proteomes" id="UP000242999">
    <property type="component" value="Unassembled WGS sequence"/>
</dbReference>
<comment type="catalytic activity">
    <reaction evidence="8">
        <text>[protein-PII]-uridylyl-L-tyrosine + H2O = [protein-PII]-L-tyrosine + UMP + H(+)</text>
        <dbReference type="Rhea" id="RHEA:48600"/>
        <dbReference type="Rhea" id="RHEA-COMP:12147"/>
        <dbReference type="Rhea" id="RHEA-COMP:12148"/>
        <dbReference type="ChEBI" id="CHEBI:15377"/>
        <dbReference type="ChEBI" id="CHEBI:15378"/>
        <dbReference type="ChEBI" id="CHEBI:46858"/>
        <dbReference type="ChEBI" id="CHEBI:57865"/>
        <dbReference type="ChEBI" id="CHEBI:90602"/>
    </reaction>
</comment>
<dbReference type="OrthoDB" id="9758038at2"/>
<dbReference type="EC" id="2.7.7.59" evidence="8"/>
<dbReference type="CDD" id="cd04900">
    <property type="entry name" value="ACT_UUR-like_1"/>
    <property type="match status" value="1"/>
</dbReference>
<dbReference type="InterPro" id="IPR006674">
    <property type="entry name" value="HD_domain"/>
</dbReference>
<feature type="domain" description="ACT" evidence="9">
    <location>
        <begin position="820"/>
        <end position="895"/>
    </location>
</feature>
<comment type="similarity">
    <text evidence="8">Belongs to the GlnD family.</text>
</comment>
<dbReference type="CDD" id="cd05401">
    <property type="entry name" value="NT_GlnE_GlnD_like"/>
    <property type="match status" value="1"/>
</dbReference>
<dbReference type="InterPro" id="IPR013546">
    <property type="entry name" value="PII_UdlTrfase/GS_AdlTrfase"/>
</dbReference>
<evidence type="ECO:0000256" key="6">
    <source>
        <dbReference type="ARBA" id="ARBA00023268"/>
    </source>
</evidence>
<comment type="catalytic activity">
    <reaction evidence="8">
        <text>[protein-PII]-L-tyrosine + UTP = [protein-PII]-uridylyl-L-tyrosine + diphosphate</text>
        <dbReference type="Rhea" id="RHEA:13673"/>
        <dbReference type="Rhea" id="RHEA-COMP:12147"/>
        <dbReference type="Rhea" id="RHEA-COMP:12148"/>
        <dbReference type="ChEBI" id="CHEBI:33019"/>
        <dbReference type="ChEBI" id="CHEBI:46398"/>
        <dbReference type="ChEBI" id="CHEBI:46858"/>
        <dbReference type="ChEBI" id="CHEBI:90602"/>
        <dbReference type="EC" id="2.7.7.59"/>
    </reaction>
</comment>
<sequence>MSQMRYRFTPDLQLFDFEAFRTALATAPQPIPLFKAALTQVQQGLDARFRAGADIRDLIHGRAWFMDQLLAAAWYLFDWPDDHISLIAVGGYGRGELHPKSDIDLLILLGDEEDTPYREHISAFITFLWDIRLDIGHSVRSLQDCIREAAADITVATNLLENRTLVGSDQLRQRMVASLAQEHMWPSDAFFEAKWQEQISRHYKFNNSEYNLEPNIKSSPGGLRDIQMIGWVAKRHFGVTSFDDLVERNFISDTELRILTQGQAFLWQVRYGLHMLSGRSEDRLLFEYQRQLAELFGYSDNDERLAVEQFMKRYYRVVMSLAELNDVLLQHFDEVILSGQHSEEITTLNKRFRIRNGYIQANNSQVFERHPFALLEIFLLMAQNPEIQGVRASTIRAIRDHRHLIDEVFRQDLRNLSLFMELLRSEGDVARQLSRMTRYGVLGKYLPEFGHVIGLMQHDLFHIYTVDAHTLKLLRFLREFQTPDAHERFPVASQVIMQLPKIELLYIAGLYHDIGKGRGGDHSTLGAADAQAFCQRHHLSGRDTRLVCWLVEHHLLMSMTAQKRDISDPEVIRDFAIKMRDQVHLDYLYVLTVADINATNPNLWNGWRAALLHQVYTETKRALRRGLENPIDKQEWIEETQQEALAILRALGADEAQVAVLWQRLDDDYFLQDSPSEVAWHTQGILQHGDNPDPLVLISAPTDDMREGGTKVFIYAPAVDHLFAATVAAMEQLNLSIHDARISSTCDQYSLDTYIVLEQDGSVIRDPERLQQIRVRLIEELDDPEDYPVIVQRHTPRQLKHFTLPTQVTISNDPSNQRTVLEVITPDRPGLLARLGRLFLEFGISLQNAKIATLGERVEDIFFITDADQSPISDPELCQNLQAHICAELDRQASR</sequence>
<keyword evidence="12" id="KW-1185">Reference proteome</keyword>
<evidence type="ECO:0000256" key="2">
    <source>
        <dbReference type="ARBA" id="ARBA00022695"/>
    </source>
</evidence>
<evidence type="ECO:0000259" key="9">
    <source>
        <dbReference type="PROSITE" id="PS51671"/>
    </source>
</evidence>
<dbReference type="GO" id="GO:0008773">
    <property type="term" value="F:[protein-PII] uridylyltransferase activity"/>
    <property type="evidence" value="ECO:0007669"/>
    <property type="project" value="UniProtKB-UniRule"/>
</dbReference>
<dbReference type="Gene3D" id="1.10.3090.10">
    <property type="entry name" value="cca-adding enzyme, domain 2"/>
    <property type="match status" value="1"/>
</dbReference>
<comment type="caution">
    <text evidence="8">Lacks conserved residue(s) required for the propagation of feature annotation.</text>
</comment>
<gene>
    <name evidence="8" type="primary">glnD</name>
    <name evidence="11" type="ORF">SAMN05421831_10359</name>
</gene>
<dbReference type="SUPFAM" id="SSF81301">
    <property type="entry name" value="Nucleotidyltransferase"/>
    <property type="match status" value="1"/>
</dbReference>
<dbReference type="InterPro" id="IPR002934">
    <property type="entry name" value="Polymerase_NTP_transf_dom"/>
</dbReference>
<feature type="region of interest" description="Uridylyltransferase" evidence="8">
    <location>
        <begin position="1"/>
        <end position="347"/>
    </location>
</feature>
<reference evidence="12" key="1">
    <citation type="submission" date="2016-10" db="EMBL/GenBank/DDBJ databases">
        <authorList>
            <person name="Varghese N."/>
            <person name="Submissions S."/>
        </authorList>
    </citation>
    <scope>NUCLEOTIDE SEQUENCE [LARGE SCALE GENOMIC DNA]</scope>
    <source>
        <strain evidence="12">DSM 7165</strain>
    </source>
</reference>
<evidence type="ECO:0000259" key="10">
    <source>
        <dbReference type="PROSITE" id="PS51831"/>
    </source>
</evidence>
<dbReference type="PANTHER" id="PTHR47320:SF1">
    <property type="entry name" value="BIFUNCTIONAL URIDYLYLTRANSFERASE_URIDYLYL-REMOVING ENZYME"/>
    <property type="match status" value="1"/>
</dbReference>
<dbReference type="FunFam" id="1.10.3090.10:FF:000005">
    <property type="entry name" value="Bifunctional uridylyltransferase/uridylyl-removing enzyme"/>
    <property type="match status" value="1"/>
</dbReference>
<protein>
    <recommendedName>
        <fullName evidence="8">Bifunctional uridylyltransferase/uridylyl-removing enzyme</fullName>
        <shortName evidence="8">UTase/UR</shortName>
    </recommendedName>
    <alternativeName>
        <fullName evidence="8">Bifunctional [protein-PII] modification enzyme</fullName>
    </alternativeName>
    <alternativeName>
        <fullName evidence="8">Bifunctional nitrogen sensor protein</fullName>
    </alternativeName>
    <domain>
        <recommendedName>
            <fullName evidence="8">[Protein-PII] uridylyltransferase</fullName>
            <shortName evidence="8">PII uridylyltransferase</shortName>
            <shortName evidence="8">UTase</shortName>
            <ecNumber evidence="8">2.7.7.59</ecNumber>
        </recommendedName>
    </domain>
    <domain>
        <recommendedName>
            <fullName evidence="8">[Protein-PII]-UMP uridylyl-removing enzyme</fullName>
            <shortName evidence="8">UR</shortName>
            <ecNumber evidence="8">3.1.4.-</ecNumber>
        </recommendedName>
    </domain>
</protein>
<dbReference type="PROSITE" id="PS51831">
    <property type="entry name" value="HD"/>
    <property type="match status" value="1"/>
</dbReference>
<feature type="domain" description="ACT" evidence="9">
    <location>
        <begin position="711"/>
        <end position="793"/>
    </location>
</feature>
<keyword evidence="2 8" id="KW-0548">Nucleotidyltransferase</keyword>
<keyword evidence="3" id="KW-0677">Repeat</keyword>
<proteinExistence type="inferred from homology"/>
<dbReference type="GO" id="GO:0006808">
    <property type="term" value="P:regulation of nitrogen utilization"/>
    <property type="evidence" value="ECO:0007669"/>
    <property type="project" value="UniProtKB-UniRule"/>
</dbReference>
<dbReference type="EMBL" id="FNYH01000003">
    <property type="protein sequence ID" value="SEI50423.1"/>
    <property type="molecule type" value="Genomic_DNA"/>
</dbReference>
<comment type="catalytic activity">
    <reaction evidence="7">
        <text>guanosine 3',5'-bis(diphosphate) + H2O = GDP + diphosphate + H(+)</text>
        <dbReference type="Rhea" id="RHEA:14253"/>
        <dbReference type="ChEBI" id="CHEBI:15377"/>
        <dbReference type="ChEBI" id="CHEBI:15378"/>
        <dbReference type="ChEBI" id="CHEBI:33019"/>
        <dbReference type="ChEBI" id="CHEBI:58189"/>
        <dbReference type="ChEBI" id="CHEBI:77828"/>
        <dbReference type="EC" id="3.1.7.2"/>
    </reaction>
</comment>
<dbReference type="SMART" id="SM00471">
    <property type="entry name" value="HDc"/>
    <property type="match status" value="1"/>
</dbReference>
<keyword evidence="4 8" id="KW-0378">Hydrolase</keyword>
<dbReference type="Pfam" id="PF08335">
    <property type="entry name" value="GlnD_UR_UTase"/>
    <property type="match status" value="1"/>
</dbReference>
<keyword evidence="6 8" id="KW-0511">Multifunctional enzyme</keyword>
<evidence type="ECO:0000256" key="5">
    <source>
        <dbReference type="ARBA" id="ARBA00022842"/>
    </source>
</evidence>
<dbReference type="SUPFAM" id="SSF81593">
    <property type="entry name" value="Nucleotidyltransferase substrate binding subunit/domain"/>
    <property type="match status" value="1"/>
</dbReference>
<comment type="domain">
    <text evidence="8">Has four distinct domains: an N-terminal nucleotidyltransferase (NT) domain responsible for UTase activity, a central HD domain that encodes UR activity, and two C-terminal ACT domains that seem to have a role in glutamine sensing.</text>
</comment>
<dbReference type="Pfam" id="PF01842">
    <property type="entry name" value="ACT"/>
    <property type="match status" value="1"/>
</dbReference>
<dbReference type="PROSITE" id="PS51671">
    <property type="entry name" value="ACT"/>
    <property type="match status" value="2"/>
</dbReference>
<dbReference type="InterPro" id="IPR003607">
    <property type="entry name" value="HD/PDEase_dom"/>
</dbReference>
<name>A0A1H6R3T6_9GAMM</name>
<organism evidence="11 12">
    <name type="scientific">Allopseudospirillum japonicum</name>
    <dbReference type="NCBI Taxonomy" id="64971"/>
    <lineage>
        <taxon>Bacteria</taxon>
        <taxon>Pseudomonadati</taxon>
        <taxon>Pseudomonadota</taxon>
        <taxon>Gammaproteobacteria</taxon>
        <taxon>Oceanospirillales</taxon>
        <taxon>Oceanospirillaceae</taxon>
        <taxon>Allopseudospirillum</taxon>
    </lineage>
</organism>
<dbReference type="Pfam" id="PF01966">
    <property type="entry name" value="HD"/>
    <property type="match status" value="1"/>
</dbReference>
<feature type="domain" description="HD" evidence="10">
    <location>
        <begin position="466"/>
        <end position="588"/>
    </location>
</feature>
<evidence type="ECO:0000256" key="4">
    <source>
        <dbReference type="ARBA" id="ARBA00022801"/>
    </source>
</evidence>
<dbReference type="InterPro" id="IPR045865">
    <property type="entry name" value="ACT-like_dom_sf"/>
</dbReference>
<dbReference type="InterPro" id="IPR043519">
    <property type="entry name" value="NT_sf"/>
</dbReference>
<dbReference type="HAMAP" id="MF_00277">
    <property type="entry name" value="PII_uridylyl_transf"/>
    <property type="match status" value="1"/>
</dbReference>
<comment type="function">
    <text evidence="8">Modifies, by uridylylation and deuridylylation, the PII regulatory proteins (GlnB and homologs), in response to the nitrogen status of the cell that GlnD senses through the glutamine level. Under low glutamine levels, catalyzes the conversion of the PII proteins and UTP to PII-UMP and PPi, while under higher glutamine levels, GlnD hydrolyzes PII-UMP to PII and UMP (deuridylylation). Thus, controls uridylylation state and activity of the PII proteins, and plays an important role in the regulation of nitrogen metabolism.</text>
</comment>
<dbReference type="InterPro" id="IPR010043">
    <property type="entry name" value="UTase/UR"/>
</dbReference>
<evidence type="ECO:0000313" key="12">
    <source>
        <dbReference type="Proteomes" id="UP000242999"/>
    </source>
</evidence>
<dbReference type="SUPFAM" id="SSF55021">
    <property type="entry name" value="ACT-like"/>
    <property type="match status" value="1"/>
</dbReference>
<dbReference type="PANTHER" id="PTHR47320">
    <property type="entry name" value="BIFUNCTIONAL URIDYLYLTRANSFERASE/URIDYLYL-REMOVING ENZYME"/>
    <property type="match status" value="1"/>
</dbReference>
<dbReference type="CDD" id="cd04899">
    <property type="entry name" value="ACT_ACR-UUR-like_2"/>
    <property type="match status" value="1"/>
</dbReference>
<dbReference type="Pfam" id="PF01909">
    <property type="entry name" value="NTP_transf_2"/>
    <property type="match status" value="1"/>
</dbReference>
<dbReference type="GO" id="GO:0008893">
    <property type="term" value="F:guanosine-3',5'-bis(diphosphate) 3'-diphosphatase activity"/>
    <property type="evidence" value="ECO:0007669"/>
    <property type="project" value="UniProtKB-EC"/>
</dbReference>
<evidence type="ECO:0000256" key="1">
    <source>
        <dbReference type="ARBA" id="ARBA00022679"/>
    </source>
</evidence>
<evidence type="ECO:0000256" key="3">
    <source>
        <dbReference type="ARBA" id="ARBA00022737"/>
    </source>
</evidence>
<dbReference type="RefSeq" id="WP_093308720.1">
    <property type="nucleotide sequence ID" value="NZ_FNYH01000003.1"/>
</dbReference>
<dbReference type="CDD" id="cd00077">
    <property type="entry name" value="HDc"/>
    <property type="match status" value="1"/>
</dbReference>
<evidence type="ECO:0000256" key="7">
    <source>
        <dbReference type="ARBA" id="ARBA00047968"/>
    </source>
</evidence>
<comment type="cofactor">
    <cofactor evidence="8">
        <name>Mg(2+)</name>
        <dbReference type="ChEBI" id="CHEBI:18420"/>
    </cofactor>
</comment>
<comment type="activity regulation">
    <text evidence="8">Uridylyltransferase (UTase) activity is inhibited by glutamine, while glutamine activates uridylyl-removing (UR) activity.</text>
</comment>
<dbReference type="GO" id="GO:0008081">
    <property type="term" value="F:phosphoric diester hydrolase activity"/>
    <property type="evidence" value="ECO:0007669"/>
    <property type="project" value="UniProtKB-UniRule"/>
</dbReference>
<evidence type="ECO:0000256" key="8">
    <source>
        <dbReference type="HAMAP-Rule" id="MF_00277"/>
    </source>
</evidence>
<keyword evidence="5 8" id="KW-0460">Magnesium</keyword>
<keyword evidence="1 8" id="KW-0808">Transferase</keyword>
<dbReference type="PIRSF" id="PIRSF006288">
    <property type="entry name" value="PII_uridyltransf"/>
    <property type="match status" value="1"/>
</dbReference>
<dbReference type="STRING" id="64971.SAMN05421831_10359"/>